<dbReference type="OrthoDB" id="9885059at2"/>
<dbReference type="RefSeq" id="WP_094411660.1">
    <property type="nucleotide sequence ID" value="NZ_NOXV01000081.1"/>
</dbReference>
<reference evidence="1 2" key="1">
    <citation type="submission" date="2017-07" db="EMBL/GenBank/DDBJ databases">
        <title>Flavobacterium cyanobacteriorum sp. nov., isolated from cyanobacterial aggregates in a eutrophic lake.</title>
        <authorList>
            <person name="Cai H."/>
        </authorList>
    </citation>
    <scope>NUCLEOTIDE SEQUENCE [LARGE SCALE GENOMIC DNA]</scope>
    <source>
        <strain evidence="1 2">TH021</strain>
    </source>
</reference>
<dbReference type="EMBL" id="NOXV01000081">
    <property type="protein sequence ID" value="OYQ48057.1"/>
    <property type="molecule type" value="Genomic_DNA"/>
</dbReference>
<evidence type="ECO:0000313" key="2">
    <source>
        <dbReference type="Proteomes" id="UP000216605"/>
    </source>
</evidence>
<dbReference type="Proteomes" id="UP000216605">
    <property type="component" value="Unassembled WGS sequence"/>
</dbReference>
<keyword evidence="2" id="KW-1185">Reference proteome</keyword>
<organism evidence="1 2">
    <name type="scientific">Flavobacterium cyanobacteriorum</name>
    <dbReference type="NCBI Taxonomy" id="2022802"/>
    <lineage>
        <taxon>Bacteria</taxon>
        <taxon>Pseudomonadati</taxon>
        <taxon>Bacteroidota</taxon>
        <taxon>Flavobacteriia</taxon>
        <taxon>Flavobacteriales</taxon>
        <taxon>Flavobacteriaceae</taxon>
        <taxon>Flavobacterium</taxon>
    </lineage>
</organism>
<gene>
    <name evidence="1" type="ORF">CHU92_00865</name>
</gene>
<dbReference type="AlphaFoldDB" id="A0A256A2J7"/>
<comment type="caution">
    <text evidence="1">The sequence shown here is derived from an EMBL/GenBank/DDBJ whole genome shotgun (WGS) entry which is preliminary data.</text>
</comment>
<accession>A0A256A2J7</accession>
<evidence type="ECO:0000313" key="1">
    <source>
        <dbReference type="EMBL" id="OYQ48057.1"/>
    </source>
</evidence>
<name>A0A256A2J7_9FLAO</name>
<sequence>MKHKEQYCKDLLKKVIKDLEEWRGYESFYDRKAPFEALFHKDKESLFDGSIIKNCWVVYAKVPKDGWKGGNIIINIDDDTGKALTYVNTALGGRPRTLPLIINEEGKYRIDPDYLPTAD</sequence>
<protein>
    <submittedName>
        <fullName evidence="1">Uncharacterized protein</fullName>
    </submittedName>
</protein>
<proteinExistence type="predicted"/>